<organism evidence="2 3">
    <name type="scientific">Clonostachys byssicola</name>
    <dbReference type="NCBI Taxonomy" id="160290"/>
    <lineage>
        <taxon>Eukaryota</taxon>
        <taxon>Fungi</taxon>
        <taxon>Dikarya</taxon>
        <taxon>Ascomycota</taxon>
        <taxon>Pezizomycotina</taxon>
        <taxon>Sordariomycetes</taxon>
        <taxon>Hypocreomycetidae</taxon>
        <taxon>Hypocreales</taxon>
        <taxon>Bionectriaceae</taxon>
        <taxon>Clonostachys</taxon>
    </lineage>
</organism>
<comment type="caution">
    <text evidence="2">The sequence shown here is derived from an EMBL/GenBank/DDBJ whole genome shotgun (WGS) entry which is preliminary data.</text>
</comment>
<dbReference type="Pfam" id="PF19271">
    <property type="entry name" value="Nis1"/>
    <property type="match status" value="1"/>
</dbReference>
<dbReference type="OrthoDB" id="5128076at2759"/>
<keyword evidence="3" id="KW-1185">Reference proteome</keyword>
<reference evidence="2" key="1">
    <citation type="submission" date="2021-10" db="EMBL/GenBank/DDBJ databases">
        <authorList>
            <person name="Piombo E."/>
        </authorList>
    </citation>
    <scope>NUCLEOTIDE SEQUENCE</scope>
</reference>
<keyword evidence="1" id="KW-0732">Signal</keyword>
<evidence type="ECO:0000256" key="1">
    <source>
        <dbReference type="SAM" id="SignalP"/>
    </source>
</evidence>
<accession>A0A9N9Y156</accession>
<dbReference type="AlphaFoldDB" id="A0A9N9Y156"/>
<protein>
    <submittedName>
        <fullName evidence="2">Uncharacterized protein</fullName>
    </submittedName>
</protein>
<name>A0A9N9Y156_9HYPO</name>
<dbReference type="Proteomes" id="UP000754883">
    <property type="component" value="Unassembled WGS sequence"/>
</dbReference>
<proteinExistence type="predicted"/>
<gene>
    <name evidence="2" type="ORF">CBYS24578_00005210</name>
</gene>
<sequence>MRPSIAAILAMWVCSSEANIAGVGAPETIQPGSAADLKIWAGGVKPISIDVAVAFGWSPRDSAVEGTIGNLLRYTYIGPYESTLGGWNISIPVRFPVDMPKGEGVISASIFSLLHDQHVAYLRNYQLNVTFGSKTSPNYVFQ</sequence>
<dbReference type="InterPro" id="IPR045469">
    <property type="entry name" value="Nis1"/>
</dbReference>
<dbReference type="EMBL" id="CABFNO020001467">
    <property type="protein sequence ID" value="CAG9989514.1"/>
    <property type="molecule type" value="Genomic_DNA"/>
</dbReference>
<evidence type="ECO:0000313" key="2">
    <source>
        <dbReference type="EMBL" id="CAG9989514.1"/>
    </source>
</evidence>
<feature type="chain" id="PRO_5040171587" evidence="1">
    <location>
        <begin position="19"/>
        <end position="142"/>
    </location>
</feature>
<evidence type="ECO:0000313" key="3">
    <source>
        <dbReference type="Proteomes" id="UP000754883"/>
    </source>
</evidence>
<feature type="signal peptide" evidence="1">
    <location>
        <begin position="1"/>
        <end position="18"/>
    </location>
</feature>